<sequence>MSFLSTNEHSRQHSSPMPQSAEDMGEAGQKINALFQQITQTIKIYNVRMKNIDARRKNMMASLREMGIDNLDTRPLDRHLQINVKKGKQSVYSEPVFLQTNVIKAIFMRDDAKKQASVALKLQLSPRIKSVVLTWEIYHSFIRKQPSTYKAKFEFSRKSPDATFVCPILTDRIDYDRLLEEEKFHIDLHLKVRGVTLFKNDDEEEIVSAMMDSLAFMTKTEQESAVNDEMAAINEALKFLH</sequence>
<reference evidence="2" key="1">
    <citation type="journal article" date="2010" name="Science">
        <title>Plasticity of animal genome architecture unmasked by rapid evolution of a pelagic tunicate.</title>
        <authorList>
            <person name="Denoeud F."/>
            <person name="Henriet S."/>
            <person name="Mungpakdee S."/>
            <person name="Aury J.M."/>
            <person name="Da Silva C."/>
            <person name="Brinkmann H."/>
            <person name="Mikhaleva J."/>
            <person name="Olsen L.C."/>
            <person name="Jubin C."/>
            <person name="Canestro C."/>
            <person name="Bouquet J.M."/>
            <person name="Danks G."/>
            <person name="Poulain J."/>
            <person name="Campsteijn C."/>
            <person name="Adamski M."/>
            <person name="Cross I."/>
            <person name="Yadetie F."/>
            <person name="Muffato M."/>
            <person name="Louis A."/>
            <person name="Butcher S."/>
            <person name="Tsagkogeorga G."/>
            <person name="Konrad A."/>
            <person name="Singh S."/>
            <person name="Jensen M.F."/>
            <person name="Cong E.H."/>
            <person name="Eikeseth-Otteraa H."/>
            <person name="Noel B."/>
            <person name="Anthouard V."/>
            <person name="Porcel B.M."/>
            <person name="Kachouri-Lafond R."/>
            <person name="Nishino A."/>
            <person name="Ugolini M."/>
            <person name="Chourrout P."/>
            <person name="Nishida H."/>
            <person name="Aasland R."/>
            <person name="Huzurbazar S."/>
            <person name="Westhof E."/>
            <person name="Delsuc F."/>
            <person name="Lehrach H."/>
            <person name="Reinhardt R."/>
            <person name="Weissenbach J."/>
            <person name="Roy S.W."/>
            <person name="Artiguenave F."/>
            <person name="Postlethwait J.H."/>
            <person name="Manak J.R."/>
            <person name="Thompson E.M."/>
            <person name="Jaillon O."/>
            <person name="Du Pasquier L."/>
            <person name="Boudinot P."/>
            <person name="Liberles D.A."/>
            <person name="Volff J.N."/>
            <person name="Philippe H."/>
            <person name="Lenhard B."/>
            <person name="Roest Crollius H."/>
            <person name="Wincker P."/>
            <person name="Chourrout D."/>
        </authorList>
    </citation>
    <scope>NUCLEOTIDE SEQUENCE [LARGE SCALE GENOMIC DNA]</scope>
</reference>
<proteinExistence type="predicted"/>
<dbReference type="EMBL" id="FN654283">
    <property type="protein sequence ID" value="CBY30767.1"/>
    <property type="molecule type" value="Genomic_DNA"/>
</dbReference>
<accession>E4Y519</accession>
<dbReference type="Proteomes" id="UP000011014">
    <property type="component" value="Unassembled WGS sequence"/>
</dbReference>
<feature type="compositionally biased region" description="Polar residues" evidence="1">
    <location>
        <begin position="1"/>
        <end position="18"/>
    </location>
</feature>
<dbReference type="AlphaFoldDB" id="E4Y519"/>
<evidence type="ECO:0000256" key="1">
    <source>
        <dbReference type="SAM" id="MobiDB-lite"/>
    </source>
</evidence>
<evidence type="ECO:0000313" key="2">
    <source>
        <dbReference type="EMBL" id="CBY30767.1"/>
    </source>
</evidence>
<gene>
    <name evidence="2" type="ORF">GSOID_T00018657001</name>
</gene>
<organism evidence="2">
    <name type="scientific">Oikopleura dioica</name>
    <name type="common">Tunicate</name>
    <dbReference type="NCBI Taxonomy" id="34765"/>
    <lineage>
        <taxon>Eukaryota</taxon>
        <taxon>Metazoa</taxon>
        <taxon>Chordata</taxon>
        <taxon>Tunicata</taxon>
        <taxon>Appendicularia</taxon>
        <taxon>Copelata</taxon>
        <taxon>Oikopleuridae</taxon>
        <taxon>Oikopleura</taxon>
    </lineage>
</organism>
<feature type="region of interest" description="Disordered" evidence="1">
    <location>
        <begin position="1"/>
        <end position="25"/>
    </location>
</feature>
<protein>
    <submittedName>
        <fullName evidence="2">Uncharacterized protein</fullName>
    </submittedName>
</protein>
<name>E4Y519_OIKDI</name>